<evidence type="ECO:0008006" key="3">
    <source>
        <dbReference type="Google" id="ProtNLM"/>
    </source>
</evidence>
<evidence type="ECO:0000313" key="1">
    <source>
        <dbReference type="EMBL" id="RPF53191.1"/>
    </source>
</evidence>
<gene>
    <name evidence="1" type="ORF">EDC24_1687</name>
</gene>
<proteinExistence type="predicted"/>
<accession>A0A3N5C999</accession>
<sequence>MCSPYKKTSIGLNDIIIFSTQKGVFLILHKHPYFSIRREIDHFNFEQKRIEEEYWVELYEDRVVTAEYEFPIEQVFDVSYKMLSNQFGFFYLHTTKGVFTLHTKESPEEFVRLFRNVERK</sequence>
<keyword evidence="2" id="KW-1185">Reference proteome</keyword>
<organism evidence="1 2">
    <name type="scientific">Aquisalibacillus elongatus</name>
    <dbReference type="NCBI Taxonomy" id="485577"/>
    <lineage>
        <taxon>Bacteria</taxon>
        <taxon>Bacillati</taxon>
        <taxon>Bacillota</taxon>
        <taxon>Bacilli</taxon>
        <taxon>Bacillales</taxon>
        <taxon>Bacillaceae</taxon>
        <taxon>Aquisalibacillus</taxon>
    </lineage>
</organism>
<comment type="caution">
    <text evidence="1">The sequence shown here is derived from an EMBL/GenBank/DDBJ whole genome shotgun (WGS) entry which is preliminary data.</text>
</comment>
<dbReference type="EMBL" id="RKRF01000009">
    <property type="protein sequence ID" value="RPF53191.1"/>
    <property type="molecule type" value="Genomic_DNA"/>
</dbReference>
<name>A0A3N5C999_9BACI</name>
<dbReference type="Proteomes" id="UP000276443">
    <property type="component" value="Unassembled WGS sequence"/>
</dbReference>
<dbReference type="AlphaFoldDB" id="A0A3N5C999"/>
<evidence type="ECO:0000313" key="2">
    <source>
        <dbReference type="Proteomes" id="UP000276443"/>
    </source>
</evidence>
<reference evidence="1 2" key="1">
    <citation type="submission" date="2018-11" db="EMBL/GenBank/DDBJ databases">
        <title>Genomic Encyclopedia of Type Strains, Phase IV (KMG-IV): sequencing the most valuable type-strain genomes for metagenomic binning, comparative biology and taxonomic classification.</title>
        <authorList>
            <person name="Goeker M."/>
        </authorList>
    </citation>
    <scope>NUCLEOTIDE SEQUENCE [LARGE SCALE GENOMIC DNA]</scope>
    <source>
        <strain evidence="1 2">DSM 18090</strain>
    </source>
</reference>
<protein>
    <recommendedName>
        <fullName evidence="3">PH (Pleckstrin Homology) domain-containing protein</fullName>
    </recommendedName>
</protein>